<reference evidence="2" key="2">
    <citation type="submission" date="2020-09" db="EMBL/GenBank/DDBJ databases">
        <authorList>
            <person name="Sun Q."/>
            <person name="Ohkuma M."/>
        </authorList>
    </citation>
    <scope>NUCLEOTIDE SEQUENCE</scope>
    <source>
        <strain evidence="2">JCM 3091</strain>
    </source>
</reference>
<evidence type="ECO:0008006" key="4">
    <source>
        <dbReference type="Google" id="ProtNLM"/>
    </source>
</evidence>
<feature type="region of interest" description="Disordered" evidence="1">
    <location>
        <begin position="18"/>
        <end position="37"/>
    </location>
</feature>
<dbReference type="InterPro" id="IPR025101">
    <property type="entry name" value="DUF4012"/>
</dbReference>
<organism evidence="2 3">
    <name type="scientific">Pilimelia terevasa</name>
    <dbReference type="NCBI Taxonomy" id="53372"/>
    <lineage>
        <taxon>Bacteria</taxon>
        <taxon>Bacillati</taxon>
        <taxon>Actinomycetota</taxon>
        <taxon>Actinomycetes</taxon>
        <taxon>Micromonosporales</taxon>
        <taxon>Micromonosporaceae</taxon>
        <taxon>Pilimelia</taxon>
    </lineage>
</organism>
<evidence type="ECO:0000313" key="3">
    <source>
        <dbReference type="Proteomes" id="UP000662200"/>
    </source>
</evidence>
<proteinExistence type="predicted"/>
<sequence>MTVTVDAATREARAAAARASRVAASRRRRGRRPRRGLRRPGAALLACAALLLPGLVWTASRGWMVREHLTAAAGLVRTLNGQLRGGDLDAAARTLSQLQVHADAARAYADDPLWRGAGHTPGLGDDVRAVSAVSRTVDELANVGLPALLRSIGQVRWERFAPVGGRLPLTPLARIAPDLATADAAFAAGRSRIAAVDRRGLVGPVGAAVAQLGAELATASRDLGTAARAAALIPALAGASGPRTFLLVFQNLAEVRATGGLPGAYAVVEADHGRLRVRHQGSASGLRPFPRPVLPLDPAQQALYSDRFGTYPADVNLTPDFPTAAATLREMYRRRTGRTVDGVLATDPVALSYVLRVQGPVPVPGGPTLTGATAVRTLLSDTYRRVVSPTTQDRYFAAAARATFAALTGRAARPVALVRALGRAAGERRLLVWSADPAEQRRLEETVLGGRLPADDGREPTVGVFLNDGSGAKLGYYLRQRAALDTRPCVAGRREYALRVRLSSLAPAAGLPKAVTGLALAGDPFTLRTNVVVLAPTGGSLVTMRLDGRPVPYGAGSDRGRRAGSLLVDLPPGGSADLEVVVRAGTAVSAFRHVPRLWVTPRVTDWSLSTQSTDACPPGQ</sequence>
<gene>
    <name evidence="2" type="ORF">GCM10010124_23400</name>
</gene>
<evidence type="ECO:0000313" key="2">
    <source>
        <dbReference type="EMBL" id="GGK29971.1"/>
    </source>
</evidence>
<feature type="compositionally biased region" description="Basic residues" evidence="1">
    <location>
        <begin position="24"/>
        <end position="37"/>
    </location>
</feature>
<name>A0A8J3BL09_9ACTN</name>
<dbReference type="Pfam" id="PF13196">
    <property type="entry name" value="DUF4012"/>
    <property type="match status" value="1"/>
</dbReference>
<comment type="caution">
    <text evidence="2">The sequence shown here is derived from an EMBL/GenBank/DDBJ whole genome shotgun (WGS) entry which is preliminary data.</text>
</comment>
<dbReference type="AlphaFoldDB" id="A0A8J3BL09"/>
<dbReference type="EMBL" id="BMQC01000007">
    <property type="protein sequence ID" value="GGK29971.1"/>
    <property type="molecule type" value="Genomic_DNA"/>
</dbReference>
<keyword evidence="3" id="KW-1185">Reference proteome</keyword>
<evidence type="ECO:0000256" key="1">
    <source>
        <dbReference type="SAM" id="MobiDB-lite"/>
    </source>
</evidence>
<protein>
    <recommendedName>
        <fullName evidence="4">DUF4012 domain-containing protein</fullName>
    </recommendedName>
</protein>
<reference evidence="2" key="1">
    <citation type="journal article" date="2014" name="Int. J. Syst. Evol. Microbiol.">
        <title>Complete genome sequence of Corynebacterium casei LMG S-19264T (=DSM 44701T), isolated from a smear-ripened cheese.</title>
        <authorList>
            <consortium name="US DOE Joint Genome Institute (JGI-PGF)"/>
            <person name="Walter F."/>
            <person name="Albersmeier A."/>
            <person name="Kalinowski J."/>
            <person name="Ruckert C."/>
        </authorList>
    </citation>
    <scope>NUCLEOTIDE SEQUENCE</scope>
    <source>
        <strain evidence="2">JCM 3091</strain>
    </source>
</reference>
<dbReference type="Proteomes" id="UP000662200">
    <property type="component" value="Unassembled WGS sequence"/>
</dbReference>
<dbReference type="RefSeq" id="WP_189114299.1">
    <property type="nucleotide sequence ID" value="NZ_BMQC01000007.1"/>
</dbReference>
<accession>A0A8J3BL09</accession>